<organism evidence="2 3">
    <name type="scientific">Nocardioides daphniae</name>
    <dbReference type="NCBI Taxonomy" id="402297"/>
    <lineage>
        <taxon>Bacteria</taxon>
        <taxon>Bacillati</taxon>
        <taxon>Actinomycetota</taxon>
        <taxon>Actinomycetes</taxon>
        <taxon>Propionibacteriales</taxon>
        <taxon>Nocardioidaceae</taxon>
        <taxon>Nocardioides</taxon>
    </lineage>
</organism>
<gene>
    <name evidence="2" type="ORF">E2C04_12105</name>
</gene>
<reference evidence="2 3" key="1">
    <citation type="journal article" date="2008" name="Int. J. Syst. Evol. Microbiol.">
        <title>Nocardioides daphniae sp. nov., isolated from Daphnia cucullata (Crustacea: Cladocera).</title>
        <authorList>
            <person name="Toth E.M."/>
            <person name="Keki Z."/>
            <person name="Homonnay Z.G."/>
            <person name="Borsodi A.K."/>
            <person name="Marialigeti K."/>
            <person name="Schumann P."/>
        </authorList>
    </citation>
    <scope>NUCLEOTIDE SEQUENCE [LARGE SCALE GENOMIC DNA]</scope>
    <source>
        <strain evidence="2 3">JCM 16608</strain>
    </source>
</reference>
<protein>
    <submittedName>
        <fullName evidence="2">Uncharacterized protein</fullName>
    </submittedName>
</protein>
<evidence type="ECO:0000256" key="1">
    <source>
        <dbReference type="SAM" id="Phobius"/>
    </source>
</evidence>
<proteinExistence type="predicted"/>
<keyword evidence="1" id="KW-0472">Membrane</keyword>
<dbReference type="EMBL" id="CP038462">
    <property type="protein sequence ID" value="QCC77738.1"/>
    <property type="molecule type" value="Genomic_DNA"/>
</dbReference>
<feature type="transmembrane region" description="Helical" evidence="1">
    <location>
        <begin position="20"/>
        <end position="40"/>
    </location>
</feature>
<evidence type="ECO:0000313" key="3">
    <source>
        <dbReference type="Proteomes" id="UP000297025"/>
    </source>
</evidence>
<feature type="transmembrane region" description="Helical" evidence="1">
    <location>
        <begin position="47"/>
        <end position="66"/>
    </location>
</feature>
<dbReference type="RefSeq" id="WP_135832782.1">
    <property type="nucleotide sequence ID" value="NZ_CP038462.1"/>
</dbReference>
<keyword evidence="1" id="KW-0812">Transmembrane</keyword>
<sequence length="74" mass="7692">MPVTDQSAAASVAQEREVLASTLHALAAVSLWAFLGPLWARVRRGSGPLAVVAVVGGVMIGATMLFSSGVSRWR</sequence>
<dbReference type="Proteomes" id="UP000297025">
    <property type="component" value="Chromosome"/>
</dbReference>
<keyword evidence="1" id="KW-1133">Transmembrane helix</keyword>
<dbReference type="AlphaFoldDB" id="A0A4P7UEF9"/>
<evidence type="ECO:0000313" key="2">
    <source>
        <dbReference type="EMBL" id="QCC77738.1"/>
    </source>
</evidence>
<accession>A0A4P7UEF9</accession>
<name>A0A4P7UEF9_9ACTN</name>
<dbReference type="KEGG" id="ndp:E2C04_12105"/>